<evidence type="ECO:0000256" key="2">
    <source>
        <dbReference type="SAM" id="MobiDB-lite"/>
    </source>
</evidence>
<dbReference type="Proteomes" id="UP000225706">
    <property type="component" value="Unassembled WGS sequence"/>
</dbReference>
<feature type="compositionally biased region" description="Polar residues" evidence="2">
    <location>
        <begin position="1771"/>
        <end position="1784"/>
    </location>
</feature>
<feature type="region of interest" description="Disordered" evidence="2">
    <location>
        <begin position="19"/>
        <end position="86"/>
    </location>
</feature>
<dbReference type="InterPro" id="IPR051235">
    <property type="entry name" value="CEP152/SHC-Transforming"/>
</dbReference>
<feature type="region of interest" description="Disordered" evidence="2">
    <location>
        <begin position="1408"/>
        <end position="1442"/>
    </location>
</feature>
<dbReference type="PANTHER" id="PTHR10337">
    <property type="entry name" value="SHC TRANSFORMING PROTEIN"/>
    <property type="match status" value="1"/>
</dbReference>
<evidence type="ECO:0000256" key="1">
    <source>
        <dbReference type="SAM" id="Coils"/>
    </source>
</evidence>
<dbReference type="PANTHER" id="PTHR10337:SF6">
    <property type="entry name" value="CENTROSOMAL PROTEIN OF 152 KDA"/>
    <property type="match status" value="1"/>
</dbReference>
<organism evidence="4 5">
    <name type="scientific">Stylophora pistillata</name>
    <name type="common">Smooth cauliflower coral</name>
    <dbReference type="NCBI Taxonomy" id="50429"/>
    <lineage>
        <taxon>Eukaryota</taxon>
        <taxon>Metazoa</taxon>
        <taxon>Cnidaria</taxon>
        <taxon>Anthozoa</taxon>
        <taxon>Hexacorallia</taxon>
        <taxon>Scleractinia</taxon>
        <taxon>Astrocoeniina</taxon>
        <taxon>Pocilloporidae</taxon>
        <taxon>Stylophora</taxon>
    </lineage>
</organism>
<feature type="compositionally biased region" description="Basic and acidic residues" evidence="2">
    <location>
        <begin position="22"/>
        <end position="40"/>
    </location>
</feature>
<feature type="region of interest" description="Disordered" evidence="2">
    <location>
        <begin position="1639"/>
        <end position="1672"/>
    </location>
</feature>
<feature type="region of interest" description="Disordered" evidence="2">
    <location>
        <begin position="1752"/>
        <end position="1862"/>
    </location>
</feature>
<feature type="compositionally biased region" description="Polar residues" evidence="2">
    <location>
        <begin position="1799"/>
        <end position="1810"/>
    </location>
</feature>
<feature type="compositionally biased region" description="Low complexity" evidence="2">
    <location>
        <begin position="165"/>
        <end position="179"/>
    </location>
</feature>
<proteinExistence type="predicted"/>
<feature type="coiled-coil region" evidence="1">
    <location>
        <begin position="435"/>
        <end position="498"/>
    </location>
</feature>
<feature type="compositionally biased region" description="Polar residues" evidence="2">
    <location>
        <begin position="195"/>
        <end position="226"/>
    </location>
</feature>
<feature type="compositionally biased region" description="Basic and acidic residues" evidence="2">
    <location>
        <begin position="151"/>
        <end position="164"/>
    </location>
</feature>
<feature type="coiled-coil region" evidence="1">
    <location>
        <begin position="1278"/>
        <end position="1309"/>
    </location>
</feature>
<dbReference type="InterPro" id="IPR057659">
    <property type="entry name" value="CEP152_CC"/>
</dbReference>
<reference evidence="5" key="1">
    <citation type="journal article" date="2017" name="bioRxiv">
        <title>Comparative analysis of the genomes of Stylophora pistillata and Acropora digitifera provides evidence for extensive differences between species of corals.</title>
        <authorList>
            <person name="Voolstra C.R."/>
            <person name="Li Y."/>
            <person name="Liew Y.J."/>
            <person name="Baumgarten S."/>
            <person name="Zoccola D."/>
            <person name="Flot J.-F."/>
            <person name="Tambutte S."/>
            <person name="Allemand D."/>
            <person name="Aranda M."/>
        </authorList>
    </citation>
    <scope>NUCLEOTIDE SEQUENCE [LARGE SCALE GENOMIC DNA]</scope>
</reference>
<feature type="region of interest" description="Disordered" evidence="2">
    <location>
        <begin position="284"/>
        <end position="317"/>
    </location>
</feature>
<feature type="coiled-coil region" evidence="1">
    <location>
        <begin position="885"/>
        <end position="912"/>
    </location>
</feature>
<evidence type="ECO:0000313" key="5">
    <source>
        <dbReference type="Proteomes" id="UP000225706"/>
    </source>
</evidence>
<protein>
    <submittedName>
        <fullName evidence="4">Centrosomal protein of 152 kDa</fullName>
    </submittedName>
</protein>
<comment type="caution">
    <text evidence="4">The sequence shown here is derived from an EMBL/GenBank/DDBJ whole genome shotgun (WGS) entry which is preliminary data.</text>
</comment>
<feature type="compositionally biased region" description="Polar residues" evidence="2">
    <location>
        <begin position="306"/>
        <end position="317"/>
    </location>
</feature>
<evidence type="ECO:0000259" key="3">
    <source>
        <dbReference type="Pfam" id="PF25770"/>
    </source>
</evidence>
<sequence length="1862" mass="215343">MSVGISQVNFDAQVLEDEEEAALEKEDQEREQEIRELLDRELDDGLLDDDNASFSSHDPRSSGYSRETPFSDEISEQVPPAIFNRQDSKRIIPSENGAFERPSLMTQRAFQLVSESGKSKVLNPNEAQEPYDYHPGHQYENQYETQAYYHREQESPDDEGHDRYNQNYNGYENGVNYYQTLPNDVDVDQGFEQYGSYSPHQNIQGKASPQNDASYSNLSEDSSNHGGYNLDEDYGGYIDKGTYSQAPVQTLYTQDADNTQYSNEQNFYRIDTPGNYRVHYHGHHERFPHANNRVTKREEQGRNDSENGFSGDGTQDTTQLQILYKARGRKIEELTQKLQNQEEEMAKEIRILKHQIALMKDERDGIATSLENSQQMVQTCNTELNNLKGQLAAAYQQINALKESKEEVVSKLHVSETTIDSLNQQLVELSRSESLTRAKEQHESVTNAMKKKHEEQTLTLKQKLDEAILSRDCKNEEVNQLRDELVQKAEMINSLTRSLDSSQKQCQEILKSGKKIEMIANKPSKQKGTMSEINQLRMALQETSTARNVAEGQCISLKHELSELQGQIKMYGSASRLGVGLGPGGHNESLPHLTARNLNKENWSTPKSHKIPLEETVSELRKELEHCLISYKAKQEQVHQLETNLVTLKDQLKDQEMKAQRMEQIAQEHENKSLQLEKKIKEMEDNKKDPDEEHQRVLKDLEITTKNLQESTANLKEALQERDDLTDACAELKQQMAEMVAEFDEDKRNSIEKKELEENSEELIRIKECYVQLGEESRGLEQKMKEEFEKEKQLLLSGSEAKLVDELRASLETQHAQHLEEAQDRWRREEMKRINDEVMKQRELLLKDMGEEKFKAVEEAVSKARMEWSSEQSSYFADQIAAAKREWIKDHNDELEKRLANAIEEVRRIWDEEQKLKTKEEIVKVRTELEKAHGASRDQQLNQAVELALSQARADWLKNEEEMRQREIDQAVEVAITNAVAEAKKEWQKEIVAQDSLLQTSLTQERLRWKKEDEAVRTKAIEAAVAIAEVKWLEEEQKKISEAVEQAMKTARETWQEEKKRDIAMAVDLAKQGWMSRKEDEVNLVLESASSQLVEQFEQQKKEAVEKALGEALLLWEKRLSEEKASEIASIREEIFREFEEQKKAEIMETLEEAKEAWTEESEQQKRKEVNEAMAYVESEYNKNLEDFKHKTLRDALEQARKQWTTEELSHREKILKVNVARILTAQEDWRKETAKSTQEEIDRALSTAREAWAVKADEKLESRVREIEANVRQQLGAEFQEENKKLVDEALQEAEERFNHERKKLEENFHNKADDSSRGHWEIEKARLLKEHQNYLEHMRTEYESKLADQRAKIERDLDMRMRGEVEKARNCLNKEQQDVIARLEKQYEQKARKAVENARIQWEKQQQQEISKSNEDAVKRQQELRENERRENLSTRENMKHELASVKKEYAMVIEKLKREIAEEKKKSQYNMKRRDSRDNAAQTLPQANSGSDTSFSSVDHESATRGLHELRQYYLDTIAKIRDDVLNHVHQTKASAAKKIRGEVLKERHSTAKKLRKYYLQCLKQLLEEDRVALEGNRSPISADDKLNRMAEALKTLSPDKESTGQHFQQPEVYESAQTPRSALFTVLRTSSEPDVRDLKSLCTPTPVRPRDGLPDGASDTAQPVTTKDRAFTPILGKLPAMDDLLRKKQFAPEREYENFPSKRTNIRAMKADNLVIPALKHATDINSKHDVSVPSDDKEKQVANALHERAFKDKPSPSYKRNAASPAFSTKSYESDQYSELPTVIHVSRRESSGSKDSNSSVQSRTSEAKDDIISPIRPPSAKSRTTHVLSREKRIQASAGLPSKPRIDVRTKRVQKS</sequence>
<feature type="compositionally biased region" description="Basic and acidic residues" evidence="2">
    <location>
        <begin position="1468"/>
        <end position="1481"/>
    </location>
</feature>
<feature type="domain" description="CEP152 CEP63 binding coiled coil" evidence="3">
    <location>
        <begin position="1510"/>
        <end position="1560"/>
    </location>
</feature>
<feature type="coiled-coil region" evidence="1">
    <location>
        <begin position="324"/>
        <end position="411"/>
    </location>
</feature>
<dbReference type="Pfam" id="PF25770">
    <property type="entry name" value="CC_CEP63-bind_CEP152"/>
    <property type="match status" value="1"/>
</dbReference>
<gene>
    <name evidence="4" type="primary">cep152</name>
    <name evidence="4" type="ORF">AWC38_SpisGene5650</name>
</gene>
<feature type="compositionally biased region" description="Basic and acidic residues" evidence="2">
    <location>
        <begin position="295"/>
        <end position="305"/>
    </location>
</feature>
<keyword evidence="1" id="KW-0175">Coiled coil</keyword>
<dbReference type="EMBL" id="LSMT01000063">
    <property type="protein sequence ID" value="PFX29611.1"/>
    <property type="molecule type" value="Genomic_DNA"/>
</dbReference>
<feature type="compositionally biased region" description="Acidic residues" evidence="2">
    <location>
        <begin position="41"/>
        <end position="51"/>
    </location>
</feature>
<dbReference type="GO" id="GO:0005813">
    <property type="term" value="C:centrosome"/>
    <property type="evidence" value="ECO:0007669"/>
    <property type="project" value="TreeGrafter"/>
</dbReference>
<dbReference type="OrthoDB" id="5981644at2759"/>
<feature type="region of interest" description="Disordered" evidence="2">
    <location>
        <begin position="1468"/>
        <end position="1503"/>
    </location>
</feature>
<accession>A0A2B4SIA7</accession>
<feature type="coiled-coil region" evidence="1">
    <location>
        <begin position="631"/>
        <end position="749"/>
    </location>
</feature>
<dbReference type="GO" id="GO:0007099">
    <property type="term" value="P:centriole replication"/>
    <property type="evidence" value="ECO:0007669"/>
    <property type="project" value="TreeGrafter"/>
</dbReference>
<feature type="compositionally biased region" description="Polar residues" evidence="2">
    <location>
        <begin position="1482"/>
        <end position="1500"/>
    </location>
</feature>
<feature type="region of interest" description="Disordered" evidence="2">
    <location>
        <begin position="151"/>
        <end position="232"/>
    </location>
</feature>
<name>A0A2B4SIA7_STYPI</name>
<evidence type="ECO:0000313" key="4">
    <source>
        <dbReference type="EMBL" id="PFX29611.1"/>
    </source>
</evidence>
<feature type="compositionally biased region" description="Basic and acidic residues" evidence="2">
    <location>
        <begin position="1414"/>
        <end position="1442"/>
    </location>
</feature>
<feature type="coiled-coil region" evidence="1">
    <location>
        <begin position="1137"/>
        <end position="1168"/>
    </location>
</feature>
<keyword evidence="5" id="KW-1185">Reference proteome</keyword>
<dbReference type="STRING" id="50429.A0A2B4SIA7"/>